<dbReference type="GO" id="GO:0008484">
    <property type="term" value="F:sulfuric ester hydrolase activity"/>
    <property type="evidence" value="ECO:0007669"/>
    <property type="project" value="TreeGrafter"/>
</dbReference>
<evidence type="ECO:0000313" key="5">
    <source>
        <dbReference type="EMBL" id="GAK98025.1"/>
    </source>
</evidence>
<dbReference type="AlphaFoldDB" id="A0A090Q4Y2"/>
<dbReference type="PANTHER" id="PTHR45953:SF1">
    <property type="entry name" value="IDURONATE 2-SULFATASE"/>
    <property type="match status" value="1"/>
</dbReference>
<keyword evidence="1" id="KW-0479">Metal-binding</keyword>
<evidence type="ECO:0000259" key="4">
    <source>
        <dbReference type="Pfam" id="PF00884"/>
    </source>
</evidence>
<dbReference type="GO" id="GO:0046872">
    <property type="term" value="F:metal ion binding"/>
    <property type="evidence" value="ECO:0007669"/>
    <property type="project" value="UniProtKB-KW"/>
</dbReference>
<evidence type="ECO:0000313" key="6">
    <source>
        <dbReference type="Proteomes" id="UP000029221"/>
    </source>
</evidence>
<evidence type="ECO:0000256" key="2">
    <source>
        <dbReference type="ARBA" id="ARBA00022801"/>
    </source>
</evidence>
<dbReference type="EMBL" id="BBML01000008">
    <property type="protein sequence ID" value="GAK98025.1"/>
    <property type="molecule type" value="Genomic_DNA"/>
</dbReference>
<keyword evidence="2" id="KW-0378">Hydrolase</keyword>
<feature type="signal peptide" evidence="3">
    <location>
        <begin position="1"/>
        <end position="19"/>
    </location>
</feature>
<dbReference type="Proteomes" id="UP000029221">
    <property type="component" value="Unassembled WGS sequence"/>
</dbReference>
<organism evidence="5 6">
    <name type="scientific">Nonlabens tegetincola</name>
    <dbReference type="NCBI Taxonomy" id="323273"/>
    <lineage>
        <taxon>Bacteria</taxon>
        <taxon>Pseudomonadati</taxon>
        <taxon>Bacteroidota</taxon>
        <taxon>Flavobacteriia</taxon>
        <taxon>Flavobacteriales</taxon>
        <taxon>Flavobacteriaceae</taxon>
        <taxon>Nonlabens</taxon>
    </lineage>
</organism>
<dbReference type="PANTHER" id="PTHR45953">
    <property type="entry name" value="IDURONATE 2-SULFATASE"/>
    <property type="match status" value="1"/>
</dbReference>
<name>A0A090Q4Y2_9FLAO</name>
<dbReference type="Pfam" id="PF00884">
    <property type="entry name" value="Sulfatase"/>
    <property type="match status" value="1"/>
</dbReference>
<dbReference type="Gene3D" id="3.40.720.10">
    <property type="entry name" value="Alkaline Phosphatase, subunit A"/>
    <property type="match status" value="1"/>
</dbReference>
<dbReference type="GO" id="GO:0005737">
    <property type="term" value="C:cytoplasm"/>
    <property type="evidence" value="ECO:0007669"/>
    <property type="project" value="TreeGrafter"/>
</dbReference>
<feature type="domain" description="Sulfatase N-terminal" evidence="4">
    <location>
        <begin position="24"/>
        <end position="67"/>
    </location>
</feature>
<accession>A0A090Q4Y2</accession>
<evidence type="ECO:0000256" key="1">
    <source>
        <dbReference type="ARBA" id="ARBA00022723"/>
    </source>
</evidence>
<protein>
    <submittedName>
        <fullName evidence="5">Putative sulfatase</fullName>
    </submittedName>
</protein>
<dbReference type="eggNOG" id="COG3119">
    <property type="taxonomic scope" value="Bacteria"/>
</dbReference>
<keyword evidence="3" id="KW-0732">Signal</keyword>
<evidence type="ECO:0000256" key="3">
    <source>
        <dbReference type="SAM" id="SignalP"/>
    </source>
</evidence>
<feature type="chain" id="PRO_5001861580" evidence="3">
    <location>
        <begin position="20"/>
        <end position="75"/>
    </location>
</feature>
<dbReference type="InterPro" id="IPR017850">
    <property type="entry name" value="Alkaline_phosphatase_core_sf"/>
</dbReference>
<comment type="caution">
    <text evidence="5">The sequence shown here is derived from an EMBL/GenBank/DDBJ whole genome shotgun (WGS) entry which is preliminary data.</text>
</comment>
<sequence length="75" mass="8408">MNKIIALSLIVLSFMFSKAQDSKPNVLVFYVDDLRAELGCYGSETAITPHIDKLATEGVMFNKAYVQQLFVRHLG</sequence>
<reference evidence="5" key="1">
    <citation type="journal article" date="2014" name="Genome Announc.">
        <title>Draft Genome Sequences of Marine Flavobacterium Nonlabens Strains NR17, NR24, NR27, NR32, NR33, and Ara13.</title>
        <authorList>
            <person name="Nakanishi M."/>
            <person name="Meirelles P."/>
            <person name="Suzuki R."/>
            <person name="Takatani N."/>
            <person name="Mino S."/>
            <person name="Suda W."/>
            <person name="Oshima K."/>
            <person name="Hattori M."/>
            <person name="Ohkuma M."/>
            <person name="Hosokawa M."/>
            <person name="Miyashita K."/>
            <person name="Thompson F.L."/>
            <person name="Niwa A."/>
            <person name="Sawabe T."/>
            <person name="Sawabe T."/>
        </authorList>
    </citation>
    <scope>NUCLEOTIDE SEQUENCE [LARGE SCALE GENOMIC DNA]</scope>
    <source>
        <strain evidence="5">JCM 19294</strain>
    </source>
</reference>
<keyword evidence="6" id="KW-1185">Reference proteome</keyword>
<gene>
    <name evidence="5" type="ORF">JCM19294_1647</name>
</gene>
<dbReference type="SUPFAM" id="SSF53649">
    <property type="entry name" value="Alkaline phosphatase-like"/>
    <property type="match status" value="1"/>
</dbReference>
<proteinExistence type="predicted"/>
<dbReference type="InterPro" id="IPR000917">
    <property type="entry name" value="Sulfatase_N"/>
</dbReference>